<dbReference type="AlphaFoldDB" id="A0A103E1X2"/>
<name>A0A103E1X2_9BURK</name>
<organism evidence="1 3">
    <name type="scientific">Burkholderia singularis</name>
    <dbReference type="NCBI Taxonomy" id="1503053"/>
    <lineage>
        <taxon>Bacteria</taxon>
        <taxon>Pseudomonadati</taxon>
        <taxon>Pseudomonadota</taxon>
        <taxon>Betaproteobacteria</taxon>
        <taxon>Burkholderiales</taxon>
        <taxon>Burkholderiaceae</taxon>
        <taxon>Burkholderia</taxon>
        <taxon>pseudomallei group</taxon>
    </lineage>
</organism>
<reference evidence="1 3" key="1">
    <citation type="submission" date="2015-11" db="EMBL/GenBank/DDBJ databases">
        <title>Expanding the genomic diversity of Burkholderia species for the development of highly accurate diagnostics.</title>
        <authorList>
            <person name="Sahl J."/>
            <person name="Keim P."/>
            <person name="Wagner D."/>
        </authorList>
    </citation>
    <scope>NUCLEOTIDE SEQUENCE [LARGE SCALE GENOMIC DNA]</scope>
    <source>
        <strain evidence="1 3">TSV85</strain>
    </source>
</reference>
<reference evidence="2 4" key="2">
    <citation type="submission" date="2017-04" db="EMBL/GenBank/DDBJ databases">
        <authorList>
            <person name="Afonso C.L."/>
            <person name="Miller P.J."/>
            <person name="Scott M.A."/>
            <person name="Spackman E."/>
            <person name="Goraichik I."/>
            <person name="Dimitrov K.M."/>
            <person name="Suarez D.L."/>
            <person name="Swayne D.E."/>
        </authorList>
    </citation>
    <scope>NUCLEOTIDE SEQUENCE [LARGE SCALE GENOMIC DNA]</scope>
    <source>
        <strain evidence="2">LMG 28154</strain>
    </source>
</reference>
<protein>
    <submittedName>
        <fullName evidence="1">Uncharacterized protein</fullName>
    </submittedName>
</protein>
<gene>
    <name evidence="2" type="ORF">BSIN_3364</name>
    <name evidence="1" type="ORF">WS67_14800</name>
</gene>
<accession>A0A103E1X2</accession>
<dbReference type="EMBL" id="FXAN01000052">
    <property type="protein sequence ID" value="SMG00295.1"/>
    <property type="molecule type" value="Genomic_DNA"/>
</dbReference>
<proteinExistence type="predicted"/>
<evidence type="ECO:0000313" key="1">
    <source>
        <dbReference type="EMBL" id="KVE26848.1"/>
    </source>
</evidence>
<dbReference type="EMBL" id="LOWA01000032">
    <property type="protein sequence ID" value="KVE26848.1"/>
    <property type="molecule type" value="Genomic_DNA"/>
</dbReference>
<evidence type="ECO:0000313" key="2">
    <source>
        <dbReference type="EMBL" id="SMG00295.1"/>
    </source>
</evidence>
<evidence type="ECO:0000313" key="4">
    <source>
        <dbReference type="Proteomes" id="UP000198460"/>
    </source>
</evidence>
<dbReference type="Proteomes" id="UP000198460">
    <property type="component" value="Unassembled WGS sequence"/>
</dbReference>
<dbReference type="Proteomes" id="UP000062788">
    <property type="component" value="Unassembled WGS sequence"/>
</dbReference>
<keyword evidence="3" id="KW-1185">Reference proteome</keyword>
<sequence>MVELVEEEIRAVSGGTWNPPSISTLPGIISALPGIVSALPGIISDIIANFPHDWISTLPMPIGGSEVKPIPF</sequence>
<evidence type="ECO:0000313" key="3">
    <source>
        <dbReference type="Proteomes" id="UP000062788"/>
    </source>
</evidence>